<evidence type="ECO:0000313" key="3">
    <source>
        <dbReference type="Proteomes" id="UP000748531"/>
    </source>
</evidence>
<dbReference type="EMBL" id="LUCH01017550">
    <property type="protein sequence ID" value="KAF5394890.1"/>
    <property type="molecule type" value="Genomic_DNA"/>
</dbReference>
<evidence type="ECO:0008006" key="4">
    <source>
        <dbReference type="Google" id="ProtNLM"/>
    </source>
</evidence>
<feature type="signal peptide" evidence="1">
    <location>
        <begin position="1"/>
        <end position="22"/>
    </location>
</feature>
<reference evidence="2" key="1">
    <citation type="submission" date="2019-05" db="EMBL/GenBank/DDBJ databases">
        <title>Annotation for the trematode Paragonimus heterotremus.</title>
        <authorList>
            <person name="Choi Y.-J."/>
        </authorList>
    </citation>
    <scope>NUCLEOTIDE SEQUENCE</scope>
    <source>
        <strain evidence="2">LC</strain>
    </source>
</reference>
<keyword evidence="3" id="KW-1185">Reference proteome</keyword>
<dbReference type="OrthoDB" id="6263013at2759"/>
<dbReference type="Proteomes" id="UP000748531">
    <property type="component" value="Unassembled WGS sequence"/>
</dbReference>
<feature type="chain" id="PRO_5035306230" description="UPAR/Ly6 domain-containing protein" evidence="1">
    <location>
        <begin position="23"/>
        <end position="125"/>
    </location>
</feature>
<evidence type="ECO:0000256" key="1">
    <source>
        <dbReference type="SAM" id="SignalP"/>
    </source>
</evidence>
<name>A0A8J4SIX7_9TREM</name>
<keyword evidence="1" id="KW-0732">Signal</keyword>
<evidence type="ECO:0000313" key="2">
    <source>
        <dbReference type="EMBL" id="KAF5394890.1"/>
    </source>
</evidence>
<sequence>MVNSFLIVYAILFVELLKGTHAQITCYACTKCAIPFSGDSTGVTKPNNCHFCEETNEYSINGTQILSTKTCVTGVKTCTPTLQSTTEKTTETKCCRGNFCNTGFSFKPADITIGLFTMLTIWIAS</sequence>
<organism evidence="2 3">
    <name type="scientific">Paragonimus heterotremus</name>
    <dbReference type="NCBI Taxonomy" id="100268"/>
    <lineage>
        <taxon>Eukaryota</taxon>
        <taxon>Metazoa</taxon>
        <taxon>Spiralia</taxon>
        <taxon>Lophotrochozoa</taxon>
        <taxon>Platyhelminthes</taxon>
        <taxon>Trematoda</taxon>
        <taxon>Digenea</taxon>
        <taxon>Plagiorchiida</taxon>
        <taxon>Troglotremata</taxon>
        <taxon>Troglotrematidae</taxon>
        <taxon>Paragonimus</taxon>
    </lineage>
</organism>
<comment type="caution">
    <text evidence="2">The sequence shown here is derived from an EMBL/GenBank/DDBJ whole genome shotgun (WGS) entry which is preliminary data.</text>
</comment>
<protein>
    <recommendedName>
        <fullName evidence="4">UPAR/Ly6 domain-containing protein</fullName>
    </recommendedName>
</protein>
<gene>
    <name evidence="2" type="ORF">PHET_09717</name>
</gene>
<proteinExistence type="predicted"/>
<accession>A0A8J4SIX7</accession>
<dbReference type="AlphaFoldDB" id="A0A8J4SIX7"/>